<dbReference type="RefSeq" id="WP_110750332.1">
    <property type="nucleotide sequence ID" value="NZ_QJTF01000006.1"/>
</dbReference>
<sequence>MALFDDEQPVRKTIHEIGQDLSLLSVAELDERITALRAEIERLEADRDKKDASKAAAEALFR</sequence>
<gene>
    <name evidence="2" type="ORF">C7477_10623</name>
</gene>
<dbReference type="AlphaFoldDB" id="A0A318T605"/>
<evidence type="ECO:0000256" key="1">
    <source>
        <dbReference type="SAM" id="Coils"/>
    </source>
</evidence>
<reference evidence="2 3" key="1">
    <citation type="submission" date="2018-06" db="EMBL/GenBank/DDBJ databases">
        <title>Genomic Encyclopedia of Type Strains, Phase III (KMG-III): the genomes of soil and plant-associated and newly described type strains.</title>
        <authorList>
            <person name="Whitman W."/>
        </authorList>
    </citation>
    <scope>NUCLEOTIDE SEQUENCE [LARGE SCALE GENOMIC DNA]</scope>
    <source>
        <strain evidence="2 3">ORS 1419</strain>
    </source>
</reference>
<evidence type="ECO:0000313" key="2">
    <source>
        <dbReference type="EMBL" id="PYE88654.1"/>
    </source>
</evidence>
<keyword evidence="3" id="KW-1185">Reference proteome</keyword>
<feature type="coiled-coil region" evidence="1">
    <location>
        <begin position="26"/>
        <end position="60"/>
    </location>
</feature>
<dbReference type="EMBL" id="QJTF01000006">
    <property type="protein sequence ID" value="PYE88654.1"/>
    <property type="molecule type" value="Genomic_DNA"/>
</dbReference>
<protein>
    <submittedName>
        <fullName evidence="2">Uncharacterized small protein (DUF1192 family)</fullName>
    </submittedName>
</protein>
<dbReference type="InterPro" id="IPR009579">
    <property type="entry name" value="DUF1192"/>
</dbReference>
<evidence type="ECO:0000313" key="3">
    <source>
        <dbReference type="Proteomes" id="UP000247454"/>
    </source>
</evidence>
<organism evidence="2 3">
    <name type="scientific">Phyllobacterium leguminum</name>
    <dbReference type="NCBI Taxonomy" id="314237"/>
    <lineage>
        <taxon>Bacteria</taxon>
        <taxon>Pseudomonadati</taxon>
        <taxon>Pseudomonadota</taxon>
        <taxon>Alphaproteobacteria</taxon>
        <taxon>Hyphomicrobiales</taxon>
        <taxon>Phyllobacteriaceae</taxon>
        <taxon>Phyllobacterium</taxon>
    </lineage>
</organism>
<comment type="caution">
    <text evidence="2">The sequence shown here is derived from an EMBL/GenBank/DDBJ whole genome shotgun (WGS) entry which is preliminary data.</text>
</comment>
<proteinExistence type="predicted"/>
<keyword evidence="1" id="KW-0175">Coiled coil</keyword>
<dbReference type="OrthoDB" id="7872350at2"/>
<dbReference type="Pfam" id="PF06698">
    <property type="entry name" value="DUF1192"/>
    <property type="match status" value="1"/>
</dbReference>
<accession>A0A318T605</accession>
<name>A0A318T605_9HYPH</name>
<dbReference type="Proteomes" id="UP000247454">
    <property type="component" value="Unassembled WGS sequence"/>
</dbReference>